<organism evidence="4 5">
    <name type="scientific">Malassezia vespertilionis</name>
    <dbReference type="NCBI Taxonomy" id="2020962"/>
    <lineage>
        <taxon>Eukaryota</taxon>
        <taxon>Fungi</taxon>
        <taxon>Dikarya</taxon>
        <taxon>Basidiomycota</taxon>
        <taxon>Ustilaginomycotina</taxon>
        <taxon>Malasseziomycetes</taxon>
        <taxon>Malasseziales</taxon>
        <taxon>Malasseziaceae</taxon>
        <taxon>Malassezia</taxon>
    </lineage>
</organism>
<evidence type="ECO:0000313" key="5">
    <source>
        <dbReference type="Proteomes" id="UP000232875"/>
    </source>
</evidence>
<evidence type="ECO:0000259" key="3">
    <source>
        <dbReference type="SMART" id="SM00993"/>
    </source>
</evidence>
<evidence type="ECO:0000313" key="4">
    <source>
        <dbReference type="EMBL" id="PKI82537.1"/>
    </source>
</evidence>
<keyword evidence="5" id="KW-1185">Reference proteome</keyword>
<dbReference type="OrthoDB" id="78296at2759"/>
<gene>
    <name evidence="4" type="ORF">MVES_003342</name>
</gene>
<dbReference type="InterPro" id="IPR046757">
    <property type="entry name" value="YL1_N"/>
</dbReference>
<dbReference type="STRING" id="2020962.A0A2N1J7J6"/>
<name>A0A2N1J7J6_9BASI</name>
<feature type="region of interest" description="Disordered" evidence="2">
    <location>
        <begin position="308"/>
        <end position="417"/>
    </location>
</feature>
<evidence type="ECO:0000256" key="1">
    <source>
        <dbReference type="ARBA" id="ARBA00006832"/>
    </source>
</evidence>
<proteinExistence type="inferred from homology"/>
<dbReference type="SMART" id="SM00993">
    <property type="entry name" value="YL1_C"/>
    <property type="match status" value="1"/>
</dbReference>
<dbReference type="Proteomes" id="UP000232875">
    <property type="component" value="Unassembled WGS sequence"/>
</dbReference>
<feature type="compositionally biased region" description="Polar residues" evidence="2">
    <location>
        <begin position="135"/>
        <end position="145"/>
    </location>
</feature>
<dbReference type="GO" id="GO:0005634">
    <property type="term" value="C:nucleus"/>
    <property type="evidence" value="ECO:0007669"/>
    <property type="project" value="TreeGrafter"/>
</dbReference>
<feature type="region of interest" description="Disordered" evidence="2">
    <location>
        <begin position="55"/>
        <end position="169"/>
    </location>
</feature>
<evidence type="ECO:0000256" key="2">
    <source>
        <dbReference type="SAM" id="MobiDB-lite"/>
    </source>
</evidence>
<dbReference type="Pfam" id="PF05764">
    <property type="entry name" value="YL1"/>
    <property type="match status" value="1"/>
</dbReference>
<comment type="similarity">
    <text evidence="1">Belongs to the VPS72/YL1 family.</text>
</comment>
<feature type="region of interest" description="Disordered" evidence="2">
    <location>
        <begin position="240"/>
        <end position="283"/>
    </location>
</feature>
<sequence>MSEELLLHSRARRATAGNRMRELLEQQLEDEDTIFAEVENDVEFEQVVDEVDIVDSDFDGSSSEEDSAEDAEAEDRIEQEERRVRTSKKPRALPLHAIRPALAQPRPPKPTFDTKKRAPAARPVVLADGVRRSSSRSATVQSKMETMSKLREAEERRASARARPVKKRSKRLTQDMLIAEALEMEEGNTQSLQRFLHEEEERKVRQRASTKRGIVGPYMRWISVGMTPNTFFMRERREETRIGESEAAMEVEGEAADGSKSTETAAMEAQAPTPTPTPTDEQGIAEDVGRALPRDATHLAATVSGGAMHAETGSTTGAMSAGAPTAETAATATVPSVSLQETAAPMPAAAGQENAPPSHAIPPPDLHNTAPSAISNAPAHHADVKPASAHTDTHTPPMHLSPKDASAVPAAEIADPRDEEVAARTILSLHQLPPDAGWPDEFALLLGDHCTWDRLPVVPSRNRPFRPRQSTCVITGLAARYRDPVTGIPYATKEAFETLRRVQSNAFLWTGSDSHTTALAAGCYMAGVDDAGAGGIFQRCWEEKAVGKDRGEYSAT</sequence>
<reference evidence="4 5" key="1">
    <citation type="submission" date="2017-10" db="EMBL/GenBank/DDBJ databases">
        <title>A novel species of cold-tolerant Malassezia isolated from bats.</title>
        <authorList>
            <person name="Lorch J.M."/>
            <person name="Palmer J.M."/>
            <person name="Vanderwolf K.J."/>
            <person name="Schmidt K.Z."/>
            <person name="Verant M.L."/>
            <person name="Weller T.J."/>
            <person name="Blehert D.S."/>
        </authorList>
    </citation>
    <scope>NUCLEOTIDE SEQUENCE [LARGE SCALE GENOMIC DNA]</scope>
    <source>
        <strain evidence="4 5">NWHC:44797-103</strain>
    </source>
</reference>
<feature type="compositionally biased region" description="Low complexity" evidence="2">
    <location>
        <begin position="318"/>
        <end position="333"/>
    </location>
</feature>
<feature type="compositionally biased region" description="Basic and acidic residues" evidence="2">
    <location>
        <begin position="146"/>
        <end position="158"/>
    </location>
</feature>
<dbReference type="EMBL" id="KZ454994">
    <property type="protein sequence ID" value="PKI82537.1"/>
    <property type="molecule type" value="Genomic_DNA"/>
</dbReference>
<dbReference type="AlphaFoldDB" id="A0A2N1J7J6"/>
<feature type="compositionally biased region" description="Low complexity" evidence="2">
    <location>
        <begin position="262"/>
        <end position="272"/>
    </location>
</feature>
<dbReference type="InterPro" id="IPR013272">
    <property type="entry name" value="Vps72/YL1_C"/>
</dbReference>
<dbReference type="Pfam" id="PF08265">
    <property type="entry name" value="YL1_C"/>
    <property type="match status" value="1"/>
</dbReference>
<dbReference type="PANTHER" id="PTHR13275">
    <property type="entry name" value="YL-1 PROTEIN TRANSCRIPTION FACTOR-LIKE 1"/>
    <property type="match status" value="1"/>
</dbReference>
<accession>A0A2N1J7J6</accession>
<feature type="compositionally biased region" description="Basic and acidic residues" evidence="2">
    <location>
        <begin position="74"/>
        <end position="84"/>
    </location>
</feature>
<feature type="domain" description="Vps72/YL1 C-terminal" evidence="3">
    <location>
        <begin position="470"/>
        <end position="499"/>
    </location>
</feature>
<feature type="compositionally biased region" description="Acidic residues" evidence="2">
    <location>
        <begin position="55"/>
        <end position="73"/>
    </location>
</feature>
<feature type="compositionally biased region" description="Basic residues" evidence="2">
    <location>
        <begin position="159"/>
        <end position="169"/>
    </location>
</feature>
<dbReference type="PANTHER" id="PTHR13275:SF4">
    <property type="entry name" value="VACUOLAR PROTEIN SORTING-ASSOCIATED PROTEIN 72 HOMOLOG"/>
    <property type="match status" value="1"/>
</dbReference>
<protein>
    <recommendedName>
        <fullName evidence="3">Vps72/YL1 C-terminal domain-containing protein</fullName>
    </recommendedName>
</protein>